<gene>
    <name evidence="1" type="ORF">METZ01_LOCUS370770</name>
</gene>
<organism evidence="1">
    <name type="scientific">marine metagenome</name>
    <dbReference type="NCBI Taxonomy" id="408172"/>
    <lineage>
        <taxon>unclassified sequences</taxon>
        <taxon>metagenomes</taxon>
        <taxon>ecological metagenomes</taxon>
    </lineage>
</organism>
<proteinExistence type="predicted"/>
<name>A0A382T773_9ZZZZ</name>
<accession>A0A382T773</accession>
<protein>
    <submittedName>
        <fullName evidence="1">Uncharacterized protein</fullName>
    </submittedName>
</protein>
<sequence>MNISEFSKPAKDRIAKVSEALNTLYGFKIYDVIDIKKLYDVKKDLKTKIKELESSLPFNSMHSNPKYMQTVLLREAVENMINHQ</sequence>
<evidence type="ECO:0000313" key="1">
    <source>
        <dbReference type="EMBL" id="SVD17916.1"/>
    </source>
</evidence>
<feature type="non-terminal residue" evidence="1">
    <location>
        <position position="84"/>
    </location>
</feature>
<dbReference type="EMBL" id="UINC01134395">
    <property type="protein sequence ID" value="SVD17916.1"/>
    <property type="molecule type" value="Genomic_DNA"/>
</dbReference>
<reference evidence="1" key="1">
    <citation type="submission" date="2018-05" db="EMBL/GenBank/DDBJ databases">
        <authorList>
            <person name="Lanie J.A."/>
            <person name="Ng W.-L."/>
            <person name="Kazmierczak K.M."/>
            <person name="Andrzejewski T.M."/>
            <person name="Davidsen T.M."/>
            <person name="Wayne K.J."/>
            <person name="Tettelin H."/>
            <person name="Glass J.I."/>
            <person name="Rusch D."/>
            <person name="Podicherti R."/>
            <person name="Tsui H.-C.T."/>
            <person name="Winkler M.E."/>
        </authorList>
    </citation>
    <scope>NUCLEOTIDE SEQUENCE</scope>
</reference>
<dbReference type="AlphaFoldDB" id="A0A382T773"/>